<dbReference type="InterPro" id="IPR059125">
    <property type="entry name" value="Ferritin_actino"/>
</dbReference>
<dbReference type="Pfam" id="PF13794">
    <property type="entry name" value="MiaE_2"/>
    <property type="match status" value="1"/>
</dbReference>
<comment type="caution">
    <text evidence="3">The sequence shown here is derived from an EMBL/GenBank/DDBJ whole genome shotgun (WGS) entry which is preliminary data.</text>
</comment>
<evidence type="ECO:0000313" key="4">
    <source>
        <dbReference type="Proteomes" id="UP000321798"/>
    </source>
</evidence>
<sequence>MVVDLRIVTTGQPMYGVMVADGPSAAGATRRPGRSGPEVRGYDPGMTSSSAAPAAATADAVELLGLVAQLEHLAFARLAADAALAPTLEHRLELSRYASTAVVRRDRVLARVAELGGDPVAAMGAYDHVLDDFDARTEPSTWWERLLKVYVGYGVADDFCRLAAAGLDETSRALVVEVLDDASHADLAVAELDAAGTDTAVSARLALWGRRLVGEALGVVQRLVVQRPGLVRLLDGTDGTDGTDGRGAGDAQASVVPAEVAAPANQAPTKLFGELTAEHTRRMTRLGLTA</sequence>
<gene>
    <name evidence="3" type="ORF">CSO01_02730</name>
</gene>
<feature type="domain" description="Ferritin-like" evidence="2">
    <location>
        <begin position="60"/>
        <end position="234"/>
    </location>
</feature>
<organism evidence="3 4">
    <name type="scientific">Cellulomonas soli</name>
    <dbReference type="NCBI Taxonomy" id="931535"/>
    <lineage>
        <taxon>Bacteria</taxon>
        <taxon>Bacillati</taxon>
        <taxon>Actinomycetota</taxon>
        <taxon>Actinomycetes</taxon>
        <taxon>Micrococcales</taxon>
        <taxon>Cellulomonadaceae</taxon>
        <taxon>Cellulomonas</taxon>
    </lineage>
</organism>
<name>A0A512P8N4_9CELL</name>
<evidence type="ECO:0000313" key="3">
    <source>
        <dbReference type="EMBL" id="GEP67558.1"/>
    </source>
</evidence>
<dbReference type="EMBL" id="BKAL01000001">
    <property type="protein sequence ID" value="GEP67558.1"/>
    <property type="molecule type" value="Genomic_DNA"/>
</dbReference>
<accession>A0A512P8N4</accession>
<feature type="region of interest" description="Disordered" evidence="1">
    <location>
        <begin position="23"/>
        <end position="50"/>
    </location>
</feature>
<keyword evidence="4" id="KW-1185">Reference proteome</keyword>
<dbReference type="AlphaFoldDB" id="A0A512P8N4"/>
<evidence type="ECO:0000259" key="2">
    <source>
        <dbReference type="Pfam" id="PF13794"/>
    </source>
</evidence>
<protein>
    <recommendedName>
        <fullName evidence="2">Ferritin-like domain-containing protein</fullName>
    </recommendedName>
</protein>
<dbReference type="InterPro" id="IPR012347">
    <property type="entry name" value="Ferritin-like"/>
</dbReference>
<evidence type="ECO:0000256" key="1">
    <source>
        <dbReference type="SAM" id="MobiDB-lite"/>
    </source>
</evidence>
<dbReference type="Gene3D" id="1.20.1260.10">
    <property type="match status" value="1"/>
</dbReference>
<reference evidence="3 4" key="1">
    <citation type="submission" date="2019-07" db="EMBL/GenBank/DDBJ databases">
        <title>Whole genome shotgun sequence of Cellulomonas soli NBRC 109434.</title>
        <authorList>
            <person name="Hosoyama A."/>
            <person name="Uohara A."/>
            <person name="Ohji S."/>
            <person name="Ichikawa N."/>
        </authorList>
    </citation>
    <scope>NUCLEOTIDE SEQUENCE [LARGE SCALE GENOMIC DNA]</scope>
    <source>
        <strain evidence="3 4">NBRC 109434</strain>
    </source>
</reference>
<dbReference type="Proteomes" id="UP000321798">
    <property type="component" value="Unassembled WGS sequence"/>
</dbReference>
<proteinExistence type="predicted"/>